<evidence type="ECO:0000259" key="3">
    <source>
        <dbReference type="PROSITE" id="PS50022"/>
    </source>
</evidence>
<dbReference type="InterPro" id="IPR008979">
    <property type="entry name" value="Galactose-bd-like_sf"/>
</dbReference>
<dbReference type="RefSeq" id="WP_338888415.1">
    <property type="nucleotide sequence ID" value="NZ_CP147846.1"/>
</dbReference>
<name>A0ABZ2PME4_9NOCA</name>
<gene>
    <name evidence="4" type="ORF">WDS16_24415</name>
</gene>
<protein>
    <submittedName>
        <fullName evidence="4">Alpha-(1-&gt;3)-arabinofuranosyltransferase</fullName>
    </submittedName>
</protein>
<reference evidence="4 5" key="1">
    <citation type="submission" date="2024-03" db="EMBL/GenBank/DDBJ databases">
        <title>Natural products discovery in diverse microorganisms through a two-stage MS feature dereplication strategy.</title>
        <authorList>
            <person name="Zhang R."/>
        </authorList>
    </citation>
    <scope>NUCLEOTIDE SEQUENCE [LARGE SCALE GENOMIC DNA]</scope>
    <source>
        <strain evidence="4 5">18930</strain>
    </source>
</reference>
<keyword evidence="2" id="KW-0472">Membrane</keyword>
<keyword evidence="2" id="KW-0812">Transmembrane</keyword>
<dbReference type="Pfam" id="PF24607">
    <property type="entry name" value="CBM_AftD"/>
    <property type="match status" value="1"/>
</dbReference>
<organism evidence="4 5">
    <name type="scientific">Rhodococcus sovatensis</name>
    <dbReference type="NCBI Taxonomy" id="1805840"/>
    <lineage>
        <taxon>Bacteria</taxon>
        <taxon>Bacillati</taxon>
        <taxon>Actinomycetota</taxon>
        <taxon>Actinomycetes</taxon>
        <taxon>Mycobacteriales</taxon>
        <taxon>Nocardiaceae</taxon>
        <taxon>Rhodococcus</taxon>
    </lineage>
</organism>
<dbReference type="InterPro" id="IPR056997">
    <property type="entry name" value="CBM_AftD"/>
</dbReference>
<dbReference type="InterPro" id="IPR000421">
    <property type="entry name" value="FA58C"/>
</dbReference>
<keyword evidence="2" id="KW-1133">Transmembrane helix</keyword>
<feature type="transmembrane region" description="Helical" evidence="2">
    <location>
        <begin position="1416"/>
        <end position="1436"/>
    </location>
</feature>
<feature type="domain" description="F5/8 type C" evidence="3">
    <location>
        <begin position="765"/>
        <end position="837"/>
    </location>
</feature>
<keyword evidence="5" id="KW-1185">Reference proteome</keyword>
<evidence type="ECO:0000313" key="5">
    <source>
        <dbReference type="Proteomes" id="UP001432000"/>
    </source>
</evidence>
<dbReference type="Pfam" id="PF11847">
    <property type="entry name" value="GT-C_AftD"/>
    <property type="match status" value="1"/>
</dbReference>
<dbReference type="Proteomes" id="UP001432000">
    <property type="component" value="Chromosome"/>
</dbReference>
<evidence type="ECO:0000256" key="2">
    <source>
        <dbReference type="SAM" id="Phobius"/>
    </source>
</evidence>
<feature type="transmembrane region" description="Helical" evidence="2">
    <location>
        <begin position="1379"/>
        <end position="1404"/>
    </location>
</feature>
<feature type="region of interest" description="Disordered" evidence="1">
    <location>
        <begin position="1009"/>
        <end position="1056"/>
    </location>
</feature>
<feature type="transmembrane region" description="Helical" evidence="2">
    <location>
        <begin position="133"/>
        <end position="152"/>
    </location>
</feature>
<proteinExistence type="predicted"/>
<feature type="transmembrane region" description="Helical" evidence="2">
    <location>
        <begin position="343"/>
        <end position="370"/>
    </location>
</feature>
<feature type="region of interest" description="Disordered" evidence="1">
    <location>
        <begin position="686"/>
        <end position="706"/>
    </location>
</feature>
<dbReference type="Gene3D" id="2.60.120.260">
    <property type="entry name" value="Galactose-binding domain-like"/>
    <property type="match status" value="1"/>
</dbReference>
<feature type="transmembrane region" description="Helical" evidence="2">
    <location>
        <begin position="382"/>
        <end position="404"/>
    </location>
</feature>
<feature type="transmembrane region" description="Helical" evidence="2">
    <location>
        <begin position="466"/>
        <end position="485"/>
    </location>
</feature>
<evidence type="ECO:0000256" key="1">
    <source>
        <dbReference type="SAM" id="MobiDB-lite"/>
    </source>
</evidence>
<dbReference type="InterPro" id="IPR021798">
    <property type="entry name" value="AftD_N"/>
</dbReference>
<evidence type="ECO:0000313" key="4">
    <source>
        <dbReference type="EMBL" id="WXG68303.1"/>
    </source>
</evidence>
<sequence>MSTAVADASDSISSEPLGRRWLLGVSTLAVLLSFLQVPGYTVADTKYDLTQNPLGFLARASHQWTSQAPLGQVQNQAYGYFFPHGAFFALGDVLSVPPWVTQRLWWALLLIAGFWGIIRLAEALGIGSRTSRIIAAIAFALSPRVVTTLASISSETMPMMLAPWVLIPIVWAFAPGRSATPTAGASATPTAGGSAAVARLSRPRGTYPRHWGRAPQGHWGRAPQGHWGGAPPGVRMLAAQSAAAVALMGAVNAVATAAAALVGVIWILCHRPNRRWFVFSGWWIGFLLLATLWWIIPLLLLGSVSPPFLDYIESSGTTTQWASLTEILRGTSSWTPFVSPERVAGAVLVTQPAAVVATGVIAAAGVAGLAMRSMPARGRLTIMLFVGIVGLTAGYVGGLGSPVVDSVRLFLDSVGAPLRNVHKLEPVVRIPLVLGLAHLLAKVPLPGSVPRARWKHAIAHPERDRMVALAGLVLVALTFSTSLAWTGKLAPRGAYESIPEYWHEAADWLTDHASGISPDGSDAERALIVPGAPFALQTWGLTRDEPLQALATTPWAVRDSVPLTPPGAIRALDSVQRLIADGRPSAGLADTLLGQGIHYVVVRNDLDPETSRSTRPAQVHAALDGSPGLNKVAEFGEEIAPGIVQGFTVDGDLRPPYPAVEIYAVESSAAVSGPYTVDLDRVPFVQGGPESIQRSNEQRRNGVPDPVPEGPVILASDAEAAGIPVPSVTVTDTPMNRETDFGQVDNHNSALRSADEPRRSLNEVADYPVYGADTVDGEWEGARITASSSASDSTQIGGTKPGSGVAAVVDGDLATSWVSNGIESAVGQWLQLDFDKPVSGGLLELRTSPGTIGDPVKWLEITTPNGSTAARIDEPGDLMTVSLPGGSTPWVRITAKNTVDGTSGSQFGISELSVQDYSNRDAPQQVSIVHRAVLPDVPTGASVAAWDLGQEFPGRSGCLDTGDRIRCSSGLSVAPEELGRFSRTLSVPEGTAVLPELTLRTRQSPELEALLSQPGRPVASGASDVGDLSGSPFSATDGDDRTAWTAPEKSIEKRAGTQPTLTITLPEPTLVDALTLSPSLGPLPAHPTSVAVDLGSGPQVRAVDPNEPTTIDLYPQVTDRIVLSITDWDDVLDKNSLGFVVPQPPGLAEVTVLSGGREVGTPLDEDRPITVACDVGPIMSIAGLTVRASVTATPAQLRSGAPVQATICEGPFPVPNETLNPIPVPEGSQDIVVDPGAAFVVDGVRLRTMPVPAVSPTSSAPRAADTTAWGADHREITVTEHDGDQVLVVPESNNSGWHATSPDGAELKPVVVNGWQQGWIVPAGTSGTVSLDYPSDKWYRLGIFGGLFLLMPLTFFAFRRSRSPTGDSPAPWRSRALGWGLLSLAVTVIAGVGGILTAAAVTAVFLALQRRFGDAIAARTMVCMAGLGTLLATAMLSKGPWRASDGYIGHSSLIQLAALIALVAVAVNALRTSSGHSARE</sequence>
<dbReference type="EMBL" id="CP147846">
    <property type="protein sequence ID" value="WXG68303.1"/>
    <property type="molecule type" value="Genomic_DNA"/>
</dbReference>
<feature type="transmembrane region" description="Helical" evidence="2">
    <location>
        <begin position="104"/>
        <end position="121"/>
    </location>
</feature>
<feature type="transmembrane region" description="Helical" evidence="2">
    <location>
        <begin position="427"/>
        <end position="445"/>
    </location>
</feature>
<feature type="transmembrane region" description="Helical" evidence="2">
    <location>
        <begin position="1448"/>
        <end position="1470"/>
    </location>
</feature>
<feature type="transmembrane region" description="Helical" evidence="2">
    <location>
        <begin position="242"/>
        <end position="269"/>
    </location>
</feature>
<dbReference type="PROSITE" id="PS50022">
    <property type="entry name" value="FA58C_3"/>
    <property type="match status" value="1"/>
</dbReference>
<dbReference type="SUPFAM" id="SSF49785">
    <property type="entry name" value="Galactose-binding domain-like"/>
    <property type="match status" value="2"/>
</dbReference>
<accession>A0ABZ2PME4</accession>
<feature type="transmembrane region" description="Helical" evidence="2">
    <location>
        <begin position="276"/>
        <end position="296"/>
    </location>
</feature>
<feature type="transmembrane region" description="Helical" evidence="2">
    <location>
        <begin position="21"/>
        <end position="43"/>
    </location>
</feature>